<gene>
    <name evidence="2" type="ORF">WR25_12365</name>
</gene>
<name>A0A2A2J9U8_9BILA</name>
<feature type="compositionally biased region" description="Polar residues" evidence="1">
    <location>
        <begin position="1227"/>
        <end position="1250"/>
    </location>
</feature>
<dbReference type="STRING" id="2018661.A0A2A2J9U8"/>
<dbReference type="OrthoDB" id="43547at2759"/>
<dbReference type="EMBL" id="LIAE01010581">
    <property type="protein sequence ID" value="PAV58415.1"/>
    <property type="molecule type" value="Genomic_DNA"/>
</dbReference>
<feature type="compositionally biased region" description="Polar residues" evidence="1">
    <location>
        <begin position="1674"/>
        <end position="1698"/>
    </location>
</feature>
<protein>
    <recommendedName>
        <fullName evidence="4">Protein SZT2</fullName>
    </recommendedName>
</protein>
<dbReference type="PANTHER" id="PTHR14918:SF3">
    <property type="entry name" value="KICSTOR COMPLEX PROTEIN SZT2"/>
    <property type="match status" value="1"/>
</dbReference>
<feature type="region of interest" description="Disordered" evidence="1">
    <location>
        <begin position="1670"/>
        <end position="1698"/>
    </location>
</feature>
<feature type="region of interest" description="Disordered" evidence="1">
    <location>
        <begin position="138"/>
        <end position="163"/>
    </location>
</feature>
<feature type="region of interest" description="Disordered" evidence="1">
    <location>
        <begin position="2092"/>
        <end position="2131"/>
    </location>
</feature>
<reference evidence="2 3" key="1">
    <citation type="journal article" date="2017" name="Curr. Biol.">
        <title>Genome architecture and evolution of a unichromosomal asexual nematode.</title>
        <authorList>
            <person name="Fradin H."/>
            <person name="Zegar C."/>
            <person name="Gutwein M."/>
            <person name="Lucas J."/>
            <person name="Kovtun M."/>
            <person name="Corcoran D."/>
            <person name="Baugh L.R."/>
            <person name="Kiontke K."/>
            <person name="Gunsalus K."/>
            <person name="Fitch D.H."/>
            <person name="Piano F."/>
        </authorList>
    </citation>
    <scope>NUCLEOTIDE SEQUENCE [LARGE SCALE GENOMIC DNA]</scope>
    <source>
        <strain evidence="2">PF1309</strain>
    </source>
</reference>
<dbReference type="Proteomes" id="UP000218231">
    <property type="component" value="Unassembled WGS sequence"/>
</dbReference>
<evidence type="ECO:0000313" key="2">
    <source>
        <dbReference type="EMBL" id="PAV58415.1"/>
    </source>
</evidence>
<evidence type="ECO:0008006" key="4">
    <source>
        <dbReference type="Google" id="ProtNLM"/>
    </source>
</evidence>
<sequence length="2408" mass="276326">MTIKDFQGPSHSGDAEVVSVLYSIDFLMRIAISKIQHDEPVISSFCSVDQNLSLEKLNLSARVQVTTSLISYTSALKYADRAIISLPLLVNEDQLTPHLISLFRNVLHQELIEEFDTFLDSNETELWKQVVVSEEDRKDDRTKGGKLQKTPTIQGEKEDSMDHQQSPVKCRLYLKQISQWELVVFVVPFSNSMEFYKGISIFTYMIKSYGLPISICVCCEPKIAYALAKRVTKDIGSMSAPPQEWYSMKRDFLPNLPTELTSNDLRTRFENGLQKQIEMNSLIILLSLGIEVRKKDFDSIRQKLISLEIPAFRIDDKLKKISQIDQSSVDLSKMLDRICEWHFSRTPFDDSLYFSPRKYNDSSTHLVKSFPFLLDKSDDKNFDINRLQELSSETKNSVFARINAEKCQERAAWKNQKKESRQSPFLMSFACLVNSDVVTTKSVPVKYSDIKNSGGNLNDFENSKIDLFLTVHTLEKTNGLFDRREEIGEEKSQVAELALSTKPLLDTFIRKLARAFELELLLRNSRLEAIDNATVENCLQTLKKICNDDSMLGKGISIERRQIEQLQCVRGRRLFASFLNSFDGTIIDYGKMRKLNQNTFYCIGVENGEKLSKFESSAKKREFQKAKAILKNRHFNTAEEKKAAKDQKMNEIASKWAEFKNLGDRKNDFWLFLVIENNCADIYFCQRYDNYVHDRLSNLLSRIVRQRAHRVDQVLLLSRMYHKKRAEDLVIPRDSRKRKDLSRRINSYLTDEDDEDFYYRNDDDYLADVIENEEGLGLIENAVDNSAPRSKPLDWILPSARFFYPPGYFACPLQEALWFRIHSRLRTRGLQPTQQASAILCQYLQRFIIKNRVHTYVLRDVEDPHRHNVIYMRLHMNLDTYSDALNGGKQTADSSRGKMRKRQIGEVSGRFRTEILVTVCSLEPPKTVFLNSIRDTINRRLDDATLAQLINVFIKNSQTRLSAEDVQFIQKDPQLPALNLFISIPNKMANYLSAVLYYSQQHLQAVLSLAKFKDDVGEIAQHESKSGSKESSGGVATRAECIESGSSHSLPGRRTFMPFKVEGEMPPSYAPAFFLHLKTSRPGSTATGISCIEFRIVNAKGEIPESLPDGRLNESSSQLLAPQLNCSNARIQLYRELTRVQCYDSCGARENVAAYAQAIVWQAGDVDLVDVQQSLEGVVKMALCDVVTEYGVLNGQIVEMSNSSHSAIGSGAGNLSNPPMSPAMHDMSQQKTPQSISSVRNASSATASASDQKRTQLRKRESLEAVNNLAHMQQQHDTPFDISGNTKTKFTFDYQPRRGSNASEMDKSMRVTNSDEYVLPQPRQPDFISPRFSVISQDWFPFLMDLVPDCTSVYKQTWTFDCKQTIKKSDIPVDLDAVENCHPCFVFVGLVADVSIETKRYGFEPVGEIPETLKEFAEKNAVLFIPRLDFSFIPRQRLLYGVVRGSKFTLYFYNYHPTISTSIREIVTKAVHWHNARARLLREIGLHKVGITNLSPYGTDLYPCTNPYLALVWRNPDELIDRDYPSDIPPEMPHFEKLPPEYAQVLFRIYQDKCHFRINESTCLITSQLERLKSIRAGLAKRLNHYRTGKNIQNSFLSKCFKMREEDLTNLLRNCRLVHFVHTPVLLFPSWRRKIAEVRGKVHDMFSNKSVSTTALTHTGSMSDVAIQTRRKASTPQSAVTANATPQSPVQNTNSGTRARTNTLGIASAQHIKPSTRYRSGDDPCMIKILYMLMQDYVRYMKTLDLEFVEVTELCKNSEEQRLYGLDFSQACTNPPKVLLAAAVQAGIILIVLSYSEPYFMSEFYIWTGDEFEGRIRKESSISDLMFMEEYMNELKVKCHIHSFTYDFHLRILSKYLIGKDEVLFNSGYNTHAFLIDFLEYYGCRPPNARNCVYQEHTKFELQHNVSENMIWEHFLKNNLIYKWRVVKLRNVDELERGERGEDEYMLVCDSFAEENSDRELIRVVLRDRNRSEMHDKISLTFYLIAVSTNTIEPLEEERRRRDDSDNSSSGEFTKFERKNNMRPSFDSGDSSSPRRRTSSIISRKQREIDDPSDKADEMAWKFTSGAGIPLMNPDGSVGLSSSFSTSALRRRCSSGSHLSRLGRETQLQKENENPNPQKSTSNGKTPRFSDTEFPENFVYGLQKNAESDSEMALVNRSISIQSSSTAPRRHRKLHEGDIPNECIIYVYYQSGRQKRLQKALEDCVVEFSLSLKKNVDDALWLCRRDMMWQKILSLPTRSNPPVHSRLSIFLGTNSTKNQDPWNNLRWAASDYLTSELETLISMVDKEAMEKREPRLKELLQGSSCARLCRFLFARFGAQRCRFFEYQNLNKKSLLITNPDDINTLFLIACEGEQTPSLSVLFKEKDDEPSAQTLLFRQQRLDTAFDDLIACVTAFLWSDLLQKPPGYT</sequence>
<dbReference type="GO" id="GO:0005777">
    <property type="term" value="C:peroxisome"/>
    <property type="evidence" value="ECO:0007669"/>
    <property type="project" value="InterPro"/>
</dbReference>
<feature type="compositionally biased region" description="Polar residues" evidence="1">
    <location>
        <begin position="2114"/>
        <end position="2125"/>
    </location>
</feature>
<accession>A0A2A2J9U8</accession>
<organism evidence="2 3">
    <name type="scientific">Diploscapter pachys</name>
    <dbReference type="NCBI Taxonomy" id="2018661"/>
    <lineage>
        <taxon>Eukaryota</taxon>
        <taxon>Metazoa</taxon>
        <taxon>Ecdysozoa</taxon>
        <taxon>Nematoda</taxon>
        <taxon>Chromadorea</taxon>
        <taxon>Rhabditida</taxon>
        <taxon>Rhabditina</taxon>
        <taxon>Rhabditomorpha</taxon>
        <taxon>Rhabditoidea</taxon>
        <taxon>Rhabditidae</taxon>
        <taxon>Diploscapter</taxon>
    </lineage>
</organism>
<feature type="region of interest" description="Disordered" evidence="1">
    <location>
        <begin position="1208"/>
        <end position="1257"/>
    </location>
</feature>
<proteinExistence type="predicted"/>
<feature type="compositionally biased region" description="Basic and acidic residues" evidence="1">
    <location>
        <begin position="2102"/>
        <end position="2113"/>
    </location>
</feature>
<evidence type="ECO:0000313" key="3">
    <source>
        <dbReference type="Proteomes" id="UP000218231"/>
    </source>
</evidence>
<feature type="region of interest" description="Disordered" evidence="1">
    <location>
        <begin position="1995"/>
        <end position="2055"/>
    </location>
</feature>
<feature type="compositionally biased region" description="Basic and acidic residues" evidence="1">
    <location>
        <begin position="2045"/>
        <end position="2055"/>
    </location>
</feature>
<evidence type="ECO:0000256" key="1">
    <source>
        <dbReference type="SAM" id="MobiDB-lite"/>
    </source>
</evidence>
<comment type="caution">
    <text evidence="2">The sequence shown here is derived from an EMBL/GenBank/DDBJ whole genome shotgun (WGS) entry which is preliminary data.</text>
</comment>
<feature type="compositionally biased region" description="Low complexity" evidence="1">
    <location>
        <begin position="2023"/>
        <end position="2032"/>
    </location>
</feature>
<dbReference type="PANTHER" id="PTHR14918">
    <property type="entry name" value="KICSTOR COMPLEX PROTEIN SZT2"/>
    <property type="match status" value="1"/>
</dbReference>
<feature type="compositionally biased region" description="Polar residues" evidence="1">
    <location>
        <begin position="1208"/>
        <end position="1218"/>
    </location>
</feature>
<keyword evidence="3" id="KW-1185">Reference proteome</keyword>
<dbReference type="InterPro" id="IPR033228">
    <property type="entry name" value="SZT2"/>
</dbReference>